<keyword evidence="1 3" id="KW-0378">Hydrolase</keyword>
<sequence length="277" mass="30522">MLHFEVDMSVDYKAMGCAEPAKAPKLSAYILDERYLEDTNWKTRPAVVICPGGGYGFVSPREAEPIAMRYCGAGYHAFVLDYSIAPTGWPAACCELSKAVAYVRSIAEEHHIDKDKIAVCGFSAGGHLAASLGVYYDEEMILKYSGAEAGENRPNGMILGYPVITGEEEKTHMGTLQNFMAGREEVRPYFPLEEHVTPKTPKTFLWHTFSDGAVPVESSMRFAAALLKNRVEYELHIFPEGEHGLSLANKITASTPGGIIPAVQPWVDMSIRWLAQL</sequence>
<evidence type="ECO:0000256" key="1">
    <source>
        <dbReference type="ARBA" id="ARBA00022801"/>
    </source>
</evidence>
<evidence type="ECO:0000313" key="4">
    <source>
        <dbReference type="Proteomes" id="UP000806542"/>
    </source>
</evidence>
<dbReference type="InterPro" id="IPR029058">
    <property type="entry name" value="AB_hydrolase_fold"/>
</dbReference>
<dbReference type="GO" id="GO:0016787">
    <property type="term" value="F:hydrolase activity"/>
    <property type="evidence" value="ECO:0007669"/>
    <property type="project" value="UniProtKB-KW"/>
</dbReference>
<dbReference type="Pfam" id="PF20434">
    <property type="entry name" value="BD-FAE"/>
    <property type="match status" value="1"/>
</dbReference>
<reference evidence="3" key="1">
    <citation type="submission" date="2020-10" db="EMBL/GenBank/DDBJ databases">
        <title>ChiBAC.</title>
        <authorList>
            <person name="Zenner C."/>
            <person name="Hitch T.C.A."/>
            <person name="Clavel T."/>
        </authorList>
    </citation>
    <scope>NUCLEOTIDE SEQUENCE</scope>
    <source>
        <strain evidence="3">DSM 107454</strain>
    </source>
</reference>
<dbReference type="AlphaFoldDB" id="A0A9D5M5K1"/>
<keyword evidence="4" id="KW-1185">Reference proteome</keyword>
<comment type="caution">
    <text evidence="3">The sequence shown here is derived from an EMBL/GenBank/DDBJ whole genome shotgun (WGS) entry which is preliminary data.</text>
</comment>
<evidence type="ECO:0000259" key="2">
    <source>
        <dbReference type="Pfam" id="PF20434"/>
    </source>
</evidence>
<dbReference type="PANTHER" id="PTHR48081:SF6">
    <property type="entry name" value="PEPTIDASE S9 PROLYL OLIGOPEPTIDASE CATALYTIC DOMAIN-CONTAINING PROTEIN"/>
    <property type="match status" value="1"/>
</dbReference>
<dbReference type="Gene3D" id="3.40.50.1820">
    <property type="entry name" value="alpha/beta hydrolase"/>
    <property type="match status" value="1"/>
</dbReference>
<dbReference type="SUPFAM" id="SSF53474">
    <property type="entry name" value="alpha/beta-Hydrolases"/>
    <property type="match status" value="1"/>
</dbReference>
<protein>
    <submittedName>
        <fullName evidence="3">Alpha/beta hydrolase</fullName>
    </submittedName>
</protein>
<dbReference type="InterPro" id="IPR050300">
    <property type="entry name" value="GDXG_lipolytic_enzyme"/>
</dbReference>
<organism evidence="3 4">
    <name type="scientific">Ructibacterium gallinarum</name>
    <dbReference type="NCBI Taxonomy" id="2779355"/>
    <lineage>
        <taxon>Bacteria</taxon>
        <taxon>Bacillati</taxon>
        <taxon>Bacillota</taxon>
        <taxon>Clostridia</taxon>
        <taxon>Eubacteriales</taxon>
        <taxon>Oscillospiraceae</taxon>
        <taxon>Ructibacterium</taxon>
    </lineage>
</organism>
<proteinExistence type="predicted"/>
<accession>A0A9D5M5K1</accession>
<name>A0A9D5M5K1_9FIRM</name>
<dbReference type="RefSeq" id="WP_226392409.1">
    <property type="nucleotide sequence ID" value="NZ_JADCKB010000008.1"/>
</dbReference>
<dbReference type="InterPro" id="IPR049492">
    <property type="entry name" value="BD-FAE-like_dom"/>
</dbReference>
<evidence type="ECO:0000313" key="3">
    <source>
        <dbReference type="EMBL" id="MBE5039857.1"/>
    </source>
</evidence>
<dbReference type="EMBL" id="JADCKB010000008">
    <property type="protein sequence ID" value="MBE5039857.1"/>
    <property type="molecule type" value="Genomic_DNA"/>
</dbReference>
<feature type="domain" description="BD-FAE-like" evidence="2">
    <location>
        <begin position="35"/>
        <end position="226"/>
    </location>
</feature>
<gene>
    <name evidence="3" type="ORF">INF28_05190</name>
</gene>
<dbReference type="PANTHER" id="PTHR48081">
    <property type="entry name" value="AB HYDROLASE SUPERFAMILY PROTEIN C4A8.06C"/>
    <property type="match status" value="1"/>
</dbReference>
<dbReference type="Proteomes" id="UP000806542">
    <property type="component" value="Unassembled WGS sequence"/>
</dbReference>